<proteinExistence type="predicted"/>
<sequence length="451" mass="50469">MSWYSRCSWCGGPFNGINYWCCTNPQTSSSVQFHYFGCGDPIEEGVVVNVVLASGVKMVLEKDFASFALQEMEIHPLMILIRTLSIILQKFSPTLDNPSSRHTCASYVGTILTMSFYDDDDDDDYEESTNPLPPSILITTSPPILPIEDPEDSLIMGDEDLNTIPEKESDELIKSSVEDLVPIPSESEDTSGSGIECILPSFDDFSSDDESLSDEDVPKDNVKIYSNPLFEFDDEYISSDINPLFDEVLEDIEGKVSYDSNLYEPTLLVTPNAEANEDECFDPGDDVDEIELLLHHDPSTLKMSIASILEGLTEEPPLEENDDLFDLESKENKWKKILIEDTIFDPDISAFHFLAPVASHRSGTFISFNVYPNILNESPMKISSSTRFNPNIRMIWGPFAVIDNEFEEWARSCELMSFWPAAATVGILASLWFRSCASRSQTGASQSRQST</sequence>
<comment type="caution">
    <text evidence="2">The sequence shown here is derived from an EMBL/GenBank/DDBJ whole genome shotgun (WGS) entry which is preliminary data.</text>
</comment>
<dbReference type="AlphaFoldDB" id="A0A699IDV2"/>
<protein>
    <submittedName>
        <fullName evidence="2">Uncharacterized protein</fullName>
    </submittedName>
</protein>
<evidence type="ECO:0000256" key="1">
    <source>
        <dbReference type="SAM" id="MobiDB-lite"/>
    </source>
</evidence>
<dbReference type="EMBL" id="BKCJ010288993">
    <property type="protein sequence ID" value="GEZ52040.1"/>
    <property type="molecule type" value="Genomic_DNA"/>
</dbReference>
<name>A0A699IDV2_TANCI</name>
<evidence type="ECO:0000313" key="2">
    <source>
        <dbReference type="EMBL" id="GEZ52040.1"/>
    </source>
</evidence>
<reference evidence="2" key="1">
    <citation type="journal article" date="2019" name="Sci. Rep.">
        <title>Draft genome of Tanacetum cinerariifolium, the natural source of mosquito coil.</title>
        <authorList>
            <person name="Yamashiro T."/>
            <person name="Shiraishi A."/>
            <person name="Satake H."/>
            <person name="Nakayama K."/>
        </authorList>
    </citation>
    <scope>NUCLEOTIDE SEQUENCE</scope>
</reference>
<accession>A0A699IDV2</accession>
<feature type="region of interest" description="Disordered" evidence="1">
    <location>
        <begin position="123"/>
        <end position="143"/>
    </location>
</feature>
<organism evidence="2">
    <name type="scientific">Tanacetum cinerariifolium</name>
    <name type="common">Dalmatian daisy</name>
    <name type="synonym">Chrysanthemum cinerariifolium</name>
    <dbReference type="NCBI Taxonomy" id="118510"/>
    <lineage>
        <taxon>Eukaryota</taxon>
        <taxon>Viridiplantae</taxon>
        <taxon>Streptophyta</taxon>
        <taxon>Embryophyta</taxon>
        <taxon>Tracheophyta</taxon>
        <taxon>Spermatophyta</taxon>
        <taxon>Magnoliopsida</taxon>
        <taxon>eudicotyledons</taxon>
        <taxon>Gunneridae</taxon>
        <taxon>Pentapetalae</taxon>
        <taxon>asterids</taxon>
        <taxon>campanulids</taxon>
        <taxon>Asterales</taxon>
        <taxon>Asteraceae</taxon>
        <taxon>Asteroideae</taxon>
        <taxon>Anthemideae</taxon>
        <taxon>Anthemidinae</taxon>
        <taxon>Tanacetum</taxon>
    </lineage>
</organism>
<gene>
    <name evidence="2" type="ORF">Tci_524013</name>
</gene>
<feature type="non-terminal residue" evidence="2">
    <location>
        <position position="451"/>
    </location>
</feature>